<reference evidence="2 3" key="1">
    <citation type="submission" date="2024-01" db="EMBL/GenBank/DDBJ databases">
        <title>The diversity of rhizobia nodulating Mimosa spp. in eleven states of Brazil covering several biomes is determined by host plant, location, and edaphic factors.</title>
        <authorList>
            <person name="Rouws L."/>
            <person name="Barauna A."/>
            <person name="Beukes C."/>
            <person name="De Faria S.M."/>
            <person name="Gross E."/>
            <person name="Dos Reis Junior F.B."/>
            <person name="Simon M."/>
            <person name="Maluk M."/>
            <person name="Odee D.W."/>
            <person name="Kenicer G."/>
            <person name="Young J.P.W."/>
            <person name="Reis V.M."/>
            <person name="Zilli J."/>
            <person name="James E.K."/>
        </authorList>
    </citation>
    <scope>NUCLEOTIDE SEQUENCE [LARGE SCALE GENOMIC DNA]</scope>
    <source>
        <strain evidence="2 3">JPY167</strain>
    </source>
</reference>
<feature type="transmembrane region" description="Helical" evidence="1">
    <location>
        <begin position="27"/>
        <end position="51"/>
    </location>
</feature>
<keyword evidence="1" id="KW-1133">Transmembrane helix</keyword>
<name>A0ABU9S3L9_9BURK</name>
<dbReference type="EMBL" id="JAYMRV010000017">
    <property type="protein sequence ID" value="MEM5426443.1"/>
    <property type="molecule type" value="Genomic_DNA"/>
</dbReference>
<keyword evidence="3" id="KW-1185">Reference proteome</keyword>
<comment type="caution">
    <text evidence="2">The sequence shown here is derived from an EMBL/GenBank/DDBJ whole genome shotgun (WGS) entry which is preliminary data.</text>
</comment>
<organism evidence="2 3">
    <name type="scientific">Paraburkholderia ferrariae</name>
    <dbReference type="NCBI Taxonomy" id="386056"/>
    <lineage>
        <taxon>Bacteria</taxon>
        <taxon>Pseudomonadati</taxon>
        <taxon>Pseudomonadota</taxon>
        <taxon>Betaproteobacteria</taxon>
        <taxon>Burkholderiales</taxon>
        <taxon>Burkholderiaceae</taxon>
        <taxon>Paraburkholderia</taxon>
    </lineage>
</organism>
<gene>
    <name evidence="2" type="ORF">VSR73_36365</name>
</gene>
<keyword evidence="1" id="KW-0472">Membrane</keyword>
<feature type="transmembrane region" description="Helical" evidence="1">
    <location>
        <begin position="298"/>
        <end position="318"/>
    </location>
</feature>
<protein>
    <recommendedName>
        <fullName evidence="4">Transmembrane protein</fullName>
    </recommendedName>
</protein>
<proteinExistence type="predicted"/>
<evidence type="ECO:0000256" key="1">
    <source>
        <dbReference type="SAM" id="Phobius"/>
    </source>
</evidence>
<evidence type="ECO:0000313" key="3">
    <source>
        <dbReference type="Proteomes" id="UP001489897"/>
    </source>
</evidence>
<evidence type="ECO:0008006" key="4">
    <source>
        <dbReference type="Google" id="ProtNLM"/>
    </source>
</evidence>
<keyword evidence="1" id="KW-0812">Transmembrane</keyword>
<feature type="transmembrane region" description="Helical" evidence="1">
    <location>
        <begin position="71"/>
        <end position="95"/>
    </location>
</feature>
<accession>A0ABU9S3L9</accession>
<feature type="transmembrane region" description="Helical" evidence="1">
    <location>
        <begin position="116"/>
        <end position="141"/>
    </location>
</feature>
<evidence type="ECO:0000313" key="2">
    <source>
        <dbReference type="EMBL" id="MEM5426443.1"/>
    </source>
</evidence>
<dbReference type="Proteomes" id="UP001489897">
    <property type="component" value="Unassembled WGS sequence"/>
</dbReference>
<sequence length="324" mass="33663">MDEIDRLGNDVAAARVAESRNGRPRSAVSWSAVVAGAVGMAAFALILLMLGTGLGLSSLSPWSGSGAHAETFGVAAVIWICVTQVMSAGLGGYLAGRLRRHWPGIGTDETHFRDTAHGFLAWALATLLSAVLFTAAMSGLAREGVSAGARSAAHVASGVAALNRGNAQAAYSTWPMGYLIDGMLRPVAGAAASGALSTSVASSSPSTLHAEQVFETAQQKQEIARIFLNSLPAGGALSAEDTAYVARIVAERTGLAPADARARVTTTWSRLQEKVDAEERAARAAAEAIRRATVRVTLWLFISLLIGAFSASLMATVGGRMREW</sequence>